<dbReference type="PANTHER" id="PTHR44591:SF25">
    <property type="entry name" value="CHEMOTAXIS TWO-COMPONENT RESPONSE REGULATOR"/>
    <property type="match status" value="1"/>
</dbReference>
<dbReference type="SMART" id="SM00448">
    <property type="entry name" value="REC"/>
    <property type="match status" value="1"/>
</dbReference>
<sequence length="126" mass="13684">MTQATQMRNTTTIAVVDDDESVRTALDSLLRSSGYKVRTYCSAIEFLDANAPAGTHCLISDIQMPGMSGVELHERLGAMGLRIPTIFITAYPDLGAHIPRLVACLPKPCDADKLLDCIEVALRPTH</sequence>
<proteinExistence type="predicted"/>
<feature type="domain" description="Response regulatory" evidence="3">
    <location>
        <begin position="12"/>
        <end position="122"/>
    </location>
</feature>
<dbReference type="Gene3D" id="3.40.50.2300">
    <property type="match status" value="1"/>
</dbReference>
<evidence type="ECO:0000256" key="2">
    <source>
        <dbReference type="PROSITE-ProRule" id="PRU00169"/>
    </source>
</evidence>
<dbReference type="EMBL" id="CP117451">
    <property type="protein sequence ID" value="WLG98782.1"/>
    <property type="molecule type" value="Genomic_DNA"/>
</dbReference>
<dbReference type="PANTHER" id="PTHR44591">
    <property type="entry name" value="STRESS RESPONSE REGULATOR PROTEIN 1"/>
    <property type="match status" value="1"/>
</dbReference>
<feature type="modified residue" description="4-aspartylphosphate" evidence="2">
    <location>
        <position position="61"/>
    </location>
</feature>
<dbReference type="InterPro" id="IPR011006">
    <property type="entry name" value="CheY-like_superfamily"/>
</dbReference>
<name>A0ABY9F578_9PSED</name>
<accession>A0ABY9F578</accession>
<reference evidence="4 5" key="1">
    <citation type="submission" date="2023-02" db="EMBL/GenBank/DDBJ databases">
        <title>Evolution of Hrp T3SS in non-pathogenic Pseudomonas fluorescens.</title>
        <authorList>
            <person name="Liao K."/>
            <person name="Wei H."/>
            <person name="Gu Y."/>
        </authorList>
    </citation>
    <scope>NUCLEOTIDE SEQUENCE [LARGE SCALE GENOMIC DNA]</scope>
    <source>
        <strain evidence="4 5">FP2034</strain>
    </source>
</reference>
<dbReference type="PROSITE" id="PS50110">
    <property type="entry name" value="RESPONSE_REGULATORY"/>
    <property type="match status" value="1"/>
</dbReference>
<protein>
    <submittedName>
        <fullName evidence="4">Response regulator</fullName>
    </submittedName>
</protein>
<keyword evidence="1 2" id="KW-0597">Phosphoprotein</keyword>
<evidence type="ECO:0000256" key="1">
    <source>
        <dbReference type="ARBA" id="ARBA00022553"/>
    </source>
</evidence>
<gene>
    <name evidence="4" type="ORF">PSH92_15440</name>
</gene>
<evidence type="ECO:0000313" key="5">
    <source>
        <dbReference type="Proteomes" id="UP001224838"/>
    </source>
</evidence>
<dbReference type="InterPro" id="IPR050595">
    <property type="entry name" value="Bact_response_regulator"/>
</dbReference>
<dbReference type="InterPro" id="IPR001789">
    <property type="entry name" value="Sig_transdc_resp-reg_receiver"/>
</dbReference>
<evidence type="ECO:0000259" key="3">
    <source>
        <dbReference type="PROSITE" id="PS50110"/>
    </source>
</evidence>
<keyword evidence="5" id="KW-1185">Reference proteome</keyword>
<organism evidence="4 5">
    <name type="scientific">Pseudomonas beijingensis</name>
    <dbReference type="NCBI Taxonomy" id="2954101"/>
    <lineage>
        <taxon>Bacteria</taxon>
        <taxon>Pseudomonadati</taxon>
        <taxon>Pseudomonadota</taxon>
        <taxon>Gammaproteobacteria</taxon>
        <taxon>Pseudomonadales</taxon>
        <taxon>Pseudomonadaceae</taxon>
        <taxon>Pseudomonas</taxon>
    </lineage>
</organism>
<evidence type="ECO:0000313" key="4">
    <source>
        <dbReference type="EMBL" id="WLG98782.1"/>
    </source>
</evidence>
<dbReference type="Proteomes" id="UP001224838">
    <property type="component" value="Chromosome"/>
</dbReference>
<dbReference type="RefSeq" id="WP_122565578.1">
    <property type="nucleotide sequence ID" value="NZ_CP117425.1"/>
</dbReference>
<dbReference type="SUPFAM" id="SSF52172">
    <property type="entry name" value="CheY-like"/>
    <property type="match status" value="1"/>
</dbReference>
<dbReference type="Pfam" id="PF00072">
    <property type="entry name" value="Response_reg"/>
    <property type="match status" value="1"/>
</dbReference>